<dbReference type="InterPro" id="IPR001214">
    <property type="entry name" value="SET_dom"/>
</dbReference>
<feature type="region of interest" description="Disordered" evidence="5">
    <location>
        <begin position="1"/>
        <end position="26"/>
    </location>
</feature>
<feature type="compositionally biased region" description="Basic and acidic residues" evidence="5">
    <location>
        <begin position="140"/>
        <end position="152"/>
    </location>
</feature>
<feature type="domain" description="MYND-type" evidence="7">
    <location>
        <begin position="201"/>
        <end position="265"/>
    </location>
</feature>
<evidence type="ECO:0000256" key="4">
    <source>
        <dbReference type="PROSITE-ProRule" id="PRU00134"/>
    </source>
</evidence>
<evidence type="ECO:0008006" key="10">
    <source>
        <dbReference type="Google" id="ProtNLM"/>
    </source>
</evidence>
<keyword evidence="9" id="KW-1185">Reference proteome</keyword>
<dbReference type="Pfam" id="PF00856">
    <property type="entry name" value="SET"/>
    <property type="match status" value="1"/>
</dbReference>
<comment type="caution">
    <text evidence="8">The sequence shown here is derived from an EMBL/GenBank/DDBJ whole genome shotgun (WGS) entry which is preliminary data.</text>
</comment>
<keyword evidence="3" id="KW-0862">Zinc</keyword>
<feature type="region of interest" description="Disordered" evidence="5">
    <location>
        <begin position="130"/>
        <end position="152"/>
    </location>
</feature>
<evidence type="ECO:0000313" key="8">
    <source>
        <dbReference type="EMBL" id="KAG0284753.1"/>
    </source>
</evidence>
<name>A0ABQ7JTQ8_9FUNG</name>
<dbReference type="InterPro" id="IPR046341">
    <property type="entry name" value="SET_dom_sf"/>
</dbReference>
<gene>
    <name evidence="8" type="ORF">BGZ96_010899</name>
</gene>
<feature type="domain" description="SET" evidence="6">
    <location>
        <begin position="156"/>
        <end position="542"/>
    </location>
</feature>
<evidence type="ECO:0000256" key="1">
    <source>
        <dbReference type="ARBA" id="ARBA00022723"/>
    </source>
</evidence>
<evidence type="ECO:0000256" key="3">
    <source>
        <dbReference type="ARBA" id="ARBA00022833"/>
    </source>
</evidence>
<feature type="region of interest" description="Disordered" evidence="5">
    <location>
        <begin position="661"/>
        <end position="687"/>
    </location>
</feature>
<evidence type="ECO:0000313" key="9">
    <source>
        <dbReference type="Proteomes" id="UP001194696"/>
    </source>
</evidence>
<reference evidence="8 9" key="1">
    <citation type="journal article" date="2020" name="Fungal Divers.">
        <title>Resolving the Mortierellaceae phylogeny through synthesis of multi-gene phylogenetics and phylogenomics.</title>
        <authorList>
            <person name="Vandepol N."/>
            <person name="Liber J."/>
            <person name="Desiro A."/>
            <person name="Na H."/>
            <person name="Kennedy M."/>
            <person name="Barry K."/>
            <person name="Grigoriev I.V."/>
            <person name="Miller A.N."/>
            <person name="O'Donnell K."/>
            <person name="Stajich J.E."/>
            <person name="Bonito G."/>
        </authorList>
    </citation>
    <scope>NUCLEOTIDE SEQUENCE [LARGE SCALE GENOMIC DNA]</scope>
    <source>
        <strain evidence="8 9">AD045</strain>
    </source>
</reference>
<dbReference type="SUPFAM" id="SSF82199">
    <property type="entry name" value="SET domain"/>
    <property type="match status" value="1"/>
</dbReference>
<dbReference type="SUPFAM" id="SSF144232">
    <property type="entry name" value="HIT/MYND zinc finger-like"/>
    <property type="match status" value="1"/>
</dbReference>
<feature type="compositionally biased region" description="Basic and acidic residues" evidence="5">
    <location>
        <begin position="662"/>
        <end position="687"/>
    </location>
</feature>
<keyword evidence="2 4" id="KW-0863">Zinc-finger</keyword>
<organism evidence="8 9">
    <name type="scientific">Linnemannia gamsii</name>
    <dbReference type="NCBI Taxonomy" id="64522"/>
    <lineage>
        <taxon>Eukaryota</taxon>
        <taxon>Fungi</taxon>
        <taxon>Fungi incertae sedis</taxon>
        <taxon>Mucoromycota</taxon>
        <taxon>Mortierellomycotina</taxon>
        <taxon>Mortierellomycetes</taxon>
        <taxon>Mortierellales</taxon>
        <taxon>Mortierellaceae</taxon>
        <taxon>Linnemannia</taxon>
    </lineage>
</organism>
<evidence type="ECO:0000256" key="2">
    <source>
        <dbReference type="ARBA" id="ARBA00022771"/>
    </source>
</evidence>
<sequence>MILKTQPDSRIVCGSSRDQSGDSFDATVGQDTTVQVQKLTSSGVRREIGEVDKQEDQNHCGGDISLNSNDAATEKGEQRPMAIDKEKTSSSSSTTTVRQAINNTAEDSATTDTLFHPYDCISNCQEHHDAKRRKGTNSDNDNKSIGDGHDDGVMRKRIERLWTPDRGRIMVARSRIPRGTFLYRLEAQATVCDTENRTRRCASCFKRMNPYADDDPVKEVVEEARQANGGSVGGGSCVCEGCEEIWYCNQVCADRDWALLHAAECQFLKSLYQGIPAAVTSNKNDNTNNDNDNVEEGMSEWMKVFSVPHRNAIARFSQDDFTPYTQDFCRVLIRTLTHRFHELTDPTFIPQGLAPTDPPYLGSTDPDQPQGPLPYSCVEDLVANQATYSKEQVEGEFCDVLRILDAFQTHLEAYYLPRLQQLRLPHHRRQQKGARAGDGTGFGDLPKRPPPRRLLETELMDLIMREECNSFGMYEYPPLPLPPTVANNSKSGYALGFFTRQYVYGFNHSCSPNMFHVAHNKHLLYYAGRDILPGEEINITYLELGPHYRIPFAATVAGGADGVGTGVGQEEAVKMRRKSREAFEKRRAFLKAHFHFDCGCARCTYEAALYSSLDDNDDKVKRMKEEKRLSEEEDRVRFLREGLSCEREGCFGFYAPPSVLRARQDHDEDDRSGKDDDEGRPGMDVDGHWGCVACGHRQS</sequence>
<feature type="region of interest" description="Disordered" evidence="5">
    <location>
        <begin position="426"/>
        <end position="451"/>
    </location>
</feature>
<proteinExistence type="predicted"/>
<dbReference type="InterPro" id="IPR050869">
    <property type="entry name" value="H3K4_H4K5_MeTrfase"/>
</dbReference>
<evidence type="ECO:0000256" key="5">
    <source>
        <dbReference type="SAM" id="MobiDB-lite"/>
    </source>
</evidence>
<dbReference type="Gene3D" id="2.170.270.10">
    <property type="entry name" value="SET domain"/>
    <property type="match status" value="1"/>
</dbReference>
<feature type="region of interest" description="Disordered" evidence="5">
    <location>
        <begin position="52"/>
        <end position="97"/>
    </location>
</feature>
<dbReference type="PROSITE" id="PS50865">
    <property type="entry name" value="ZF_MYND_2"/>
    <property type="match status" value="1"/>
</dbReference>
<dbReference type="Proteomes" id="UP001194696">
    <property type="component" value="Unassembled WGS sequence"/>
</dbReference>
<dbReference type="PANTHER" id="PTHR12197:SF299">
    <property type="entry name" value="SET DOMAIN-CONTAINING PROTEIN"/>
    <property type="match status" value="1"/>
</dbReference>
<evidence type="ECO:0000259" key="7">
    <source>
        <dbReference type="PROSITE" id="PS50865"/>
    </source>
</evidence>
<dbReference type="Gene3D" id="6.10.140.2220">
    <property type="match status" value="1"/>
</dbReference>
<keyword evidence="1" id="KW-0479">Metal-binding</keyword>
<feature type="compositionally biased region" description="Basic and acidic residues" evidence="5">
    <location>
        <begin position="72"/>
        <end position="88"/>
    </location>
</feature>
<dbReference type="EMBL" id="JAAAIM010000736">
    <property type="protein sequence ID" value="KAG0284753.1"/>
    <property type="molecule type" value="Genomic_DNA"/>
</dbReference>
<dbReference type="PROSITE" id="PS50280">
    <property type="entry name" value="SET"/>
    <property type="match status" value="1"/>
</dbReference>
<evidence type="ECO:0000259" key="6">
    <source>
        <dbReference type="PROSITE" id="PS50280"/>
    </source>
</evidence>
<dbReference type="Pfam" id="PF01753">
    <property type="entry name" value="zf-MYND"/>
    <property type="match status" value="1"/>
</dbReference>
<protein>
    <recommendedName>
        <fullName evidence="10">SET domain-containing protein</fullName>
    </recommendedName>
</protein>
<dbReference type="PANTHER" id="PTHR12197">
    <property type="entry name" value="HISTONE-LYSINE N-METHYLTRANSFERASE SMYD"/>
    <property type="match status" value="1"/>
</dbReference>
<dbReference type="InterPro" id="IPR002893">
    <property type="entry name" value="Znf_MYND"/>
</dbReference>
<accession>A0ABQ7JTQ8</accession>